<dbReference type="Proteomes" id="UP000611554">
    <property type="component" value="Unassembled WGS sequence"/>
</dbReference>
<accession>A0ABQ2REW7</accession>
<dbReference type="EMBL" id="BMQJ01000019">
    <property type="protein sequence ID" value="GGQ23542.1"/>
    <property type="molecule type" value="Genomic_DNA"/>
</dbReference>
<dbReference type="RefSeq" id="WP_189250005.1">
    <property type="nucleotide sequence ID" value="NZ_BMQJ01000019.1"/>
</dbReference>
<gene>
    <name evidence="1" type="ORF">GCM10010140_62270</name>
</gene>
<proteinExistence type="predicted"/>
<keyword evidence="2" id="KW-1185">Reference proteome</keyword>
<organism evidence="1 2">
    <name type="scientific">Streptosporangium pseudovulgare</name>
    <dbReference type="NCBI Taxonomy" id="35765"/>
    <lineage>
        <taxon>Bacteria</taxon>
        <taxon>Bacillati</taxon>
        <taxon>Actinomycetota</taxon>
        <taxon>Actinomycetes</taxon>
        <taxon>Streptosporangiales</taxon>
        <taxon>Streptosporangiaceae</taxon>
        <taxon>Streptosporangium</taxon>
    </lineage>
</organism>
<name>A0ABQ2REW7_9ACTN</name>
<reference evidence="2" key="1">
    <citation type="journal article" date="2019" name="Int. J. Syst. Evol. Microbiol.">
        <title>The Global Catalogue of Microorganisms (GCM) 10K type strain sequencing project: providing services to taxonomists for standard genome sequencing and annotation.</title>
        <authorList>
            <consortium name="The Broad Institute Genomics Platform"/>
            <consortium name="The Broad Institute Genome Sequencing Center for Infectious Disease"/>
            <person name="Wu L."/>
            <person name="Ma J."/>
        </authorList>
    </citation>
    <scope>NUCLEOTIDE SEQUENCE [LARGE SCALE GENOMIC DNA]</scope>
    <source>
        <strain evidence="2">JCM 3115</strain>
    </source>
</reference>
<sequence length="112" mass="12211">MAENLPAHRPCPPWCRAEHTETGPKRVHTSTFGPFSGAGQIVIRYVQVDEGAVRRPPLARLAYRDAGQPRLMDVEPDDAADWAAIISGLDIRSFTEFAEALGNVVRDLGGEA</sequence>
<evidence type="ECO:0000313" key="1">
    <source>
        <dbReference type="EMBL" id="GGQ23542.1"/>
    </source>
</evidence>
<evidence type="ECO:0000313" key="2">
    <source>
        <dbReference type="Proteomes" id="UP000611554"/>
    </source>
</evidence>
<comment type="caution">
    <text evidence="1">The sequence shown here is derived from an EMBL/GenBank/DDBJ whole genome shotgun (WGS) entry which is preliminary data.</text>
</comment>
<protein>
    <submittedName>
        <fullName evidence="1">Uncharacterized protein</fullName>
    </submittedName>
</protein>